<sequence>MNRISVLIILLATAALTLAGCKAATQTIPVSSNPTGAMVLSDGAQACITPCSVELEKTQAHILTLQKAGFRQVDVQISRKYDTARATRGAVQTGMWQKSVGGNDQAAVSNALLNMETAEESGDAYVLSPSSVVVEMVPDKPVKQVSQAEGSGAPVVISPDQLDAADREQINKQAVPTISSDQLAPEDRQRVETISPDQLAPEDRARIKTTEPATMGSAAEENPVKTAEEVLEGAAVAAPSVGTKKEWSHSSSSGHFNKDGSYSGSSTKTSTSVGVSVNPVEAGLGVLHLLEGAEKPGTNQESGESGE</sequence>
<evidence type="ECO:0000259" key="3">
    <source>
        <dbReference type="Pfam" id="PF08308"/>
    </source>
</evidence>
<feature type="signal peptide" evidence="2">
    <location>
        <begin position="1"/>
        <end position="19"/>
    </location>
</feature>
<dbReference type="RefSeq" id="WP_158947700.1">
    <property type="nucleotide sequence ID" value="NZ_CP046400.1"/>
</dbReference>
<dbReference type="KEGG" id="psel:GM415_09835"/>
<dbReference type="Proteomes" id="UP000428328">
    <property type="component" value="Chromosome"/>
</dbReference>
<keyword evidence="2" id="KW-0732">Signal</keyword>
<protein>
    <submittedName>
        <fullName evidence="4">PEGA domain-containing protein</fullName>
    </submittedName>
</protein>
<dbReference type="AlphaFoldDB" id="A0A6I6JS86"/>
<feature type="region of interest" description="Disordered" evidence="1">
    <location>
        <begin position="287"/>
        <end position="307"/>
    </location>
</feature>
<evidence type="ECO:0000313" key="4">
    <source>
        <dbReference type="EMBL" id="QGY40414.1"/>
    </source>
</evidence>
<feature type="region of interest" description="Disordered" evidence="1">
    <location>
        <begin position="238"/>
        <end position="274"/>
    </location>
</feature>
<evidence type="ECO:0000313" key="5">
    <source>
        <dbReference type="Proteomes" id="UP000428328"/>
    </source>
</evidence>
<feature type="chain" id="PRO_5026228574" evidence="2">
    <location>
        <begin position="20"/>
        <end position="307"/>
    </location>
</feature>
<evidence type="ECO:0000256" key="1">
    <source>
        <dbReference type="SAM" id="MobiDB-lite"/>
    </source>
</evidence>
<reference evidence="4 5" key="1">
    <citation type="submission" date="2019-11" db="EMBL/GenBank/DDBJ databases">
        <authorList>
            <person name="Zheng R.K."/>
            <person name="Sun C.M."/>
        </authorList>
    </citation>
    <scope>NUCLEOTIDE SEQUENCE [LARGE SCALE GENOMIC DNA]</scope>
    <source>
        <strain evidence="4 5">SRB007</strain>
    </source>
</reference>
<dbReference type="InterPro" id="IPR013229">
    <property type="entry name" value="PEGA"/>
</dbReference>
<gene>
    <name evidence="4" type="ORF">GM415_09835</name>
</gene>
<keyword evidence="5" id="KW-1185">Reference proteome</keyword>
<proteinExistence type="predicted"/>
<name>A0A6I6JS86_9BACT</name>
<feature type="compositionally biased region" description="Low complexity" evidence="1">
    <location>
        <begin position="260"/>
        <end position="274"/>
    </location>
</feature>
<dbReference type="Pfam" id="PF08308">
    <property type="entry name" value="PEGA"/>
    <property type="match status" value="1"/>
</dbReference>
<feature type="compositionally biased region" description="Polar residues" evidence="1">
    <location>
        <begin position="297"/>
        <end position="307"/>
    </location>
</feature>
<feature type="domain" description="PEGA" evidence="3">
    <location>
        <begin position="27"/>
        <end position="78"/>
    </location>
</feature>
<dbReference type="EMBL" id="CP046400">
    <property type="protein sequence ID" value="QGY40414.1"/>
    <property type="molecule type" value="Genomic_DNA"/>
</dbReference>
<evidence type="ECO:0000256" key="2">
    <source>
        <dbReference type="SAM" id="SignalP"/>
    </source>
</evidence>
<feature type="region of interest" description="Disordered" evidence="1">
    <location>
        <begin position="173"/>
        <end position="224"/>
    </location>
</feature>
<feature type="compositionally biased region" description="Polar residues" evidence="1">
    <location>
        <begin position="173"/>
        <end position="182"/>
    </location>
</feature>
<organism evidence="4 5">
    <name type="scientific">Pseudodesulfovibrio cashew</name>
    <dbReference type="NCBI Taxonomy" id="2678688"/>
    <lineage>
        <taxon>Bacteria</taxon>
        <taxon>Pseudomonadati</taxon>
        <taxon>Thermodesulfobacteriota</taxon>
        <taxon>Desulfovibrionia</taxon>
        <taxon>Desulfovibrionales</taxon>
        <taxon>Desulfovibrionaceae</taxon>
    </lineage>
</organism>
<accession>A0A6I6JS86</accession>
<dbReference type="PROSITE" id="PS51257">
    <property type="entry name" value="PROKAR_LIPOPROTEIN"/>
    <property type="match status" value="1"/>
</dbReference>